<evidence type="ECO:0000313" key="3">
    <source>
        <dbReference type="Proteomes" id="UP000177625"/>
    </source>
</evidence>
<name>A0A1E1LZV2_RHYSE</name>
<protein>
    <recommendedName>
        <fullName evidence="1">DUF3295 domain-containing protein</fullName>
    </recommendedName>
</protein>
<proteinExistence type="predicted"/>
<feature type="domain" description="DUF3295" evidence="1">
    <location>
        <begin position="24"/>
        <end position="61"/>
    </location>
</feature>
<evidence type="ECO:0000313" key="2">
    <source>
        <dbReference type="EMBL" id="CZT42397.1"/>
    </source>
</evidence>
<dbReference type="InterPro" id="IPR021711">
    <property type="entry name" value="DUF3295"/>
</dbReference>
<keyword evidence="3" id="KW-1185">Reference proteome</keyword>
<dbReference type="AlphaFoldDB" id="A0A1E1LZV2"/>
<sequence length="61" mass="7070">MTAASSENGQMLATFLKEDQITIKEDLRQHLLWERKQITHSDAAITKRKRRQAAYDVANLK</sequence>
<organism evidence="2 3">
    <name type="scientific">Rhynchosporium secalis</name>
    <name type="common">Barley scald fungus</name>
    <dbReference type="NCBI Taxonomy" id="38038"/>
    <lineage>
        <taxon>Eukaryota</taxon>
        <taxon>Fungi</taxon>
        <taxon>Dikarya</taxon>
        <taxon>Ascomycota</taxon>
        <taxon>Pezizomycotina</taxon>
        <taxon>Leotiomycetes</taxon>
        <taxon>Helotiales</taxon>
        <taxon>Ploettnerulaceae</taxon>
        <taxon>Rhynchosporium</taxon>
    </lineage>
</organism>
<dbReference type="Proteomes" id="UP000177625">
    <property type="component" value="Unassembled WGS sequence"/>
</dbReference>
<reference evidence="3" key="1">
    <citation type="submission" date="2016-03" db="EMBL/GenBank/DDBJ databases">
        <authorList>
            <person name="Guldener U."/>
        </authorList>
    </citation>
    <scope>NUCLEOTIDE SEQUENCE [LARGE SCALE GENOMIC DNA]</scope>
</reference>
<gene>
    <name evidence="2" type="ORF">RSE6_02290</name>
</gene>
<evidence type="ECO:0000259" key="1">
    <source>
        <dbReference type="Pfam" id="PF11702"/>
    </source>
</evidence>
<accession>A0A1E1LZV2</accession>
<dbReference type="EMBL" id="FJVC01000092">
    <property type="protein sequence ID" value="CZT42397.1"/>
    <property type="molecule type" value="Genomic_DNA"/>
</dbReference>
<dbReference type="Pfam" id="PF11702">
    <property type="entry name" value="DUF3295"/>
    <property type="match status" value="1"/>
</dbReference>